<protein>
    <submittedName>
        <fullName evidence="5">ATP-dependent acyl-CoA ligase</fullName>
    </submittedName>
</protein>
<dbReference type="PANTHER" id="PTHR43201">
    <property type="entry name" value="ACYL-COA SYNTHETASE"/>
    <property type="match status" value="1"/>
</dbReference>
<dbReference type="InterPro" id="IPR000873">
    <property type="entry name" value="AMP-dep_synth/lig_dom"/>
</dbReference>
<dbReference type="Gene3D" id="3.40.50.12780">
    <property type="entry name" value="N-terminal domain of ligase-like"/>
    <property type="match status" value="1"/>
</dbReference>
<evidence type="ECO:0000313" key="6">
    <source>
        <dbReference type="Proteomes" id="UP001515100"/>
    </source>
</evidence>
<gene>
    <name evidence="5" type="ORF">ESP62_001430</name>
</gene>
<keyword evidence="6" id="KW-1185">Reference proteome</keyword>
<name>A0A641AS61_9ACTN</name>
<dbReference type="SUPFAM" id="SSF56801">
    <property type="entry name" value="Acetyl-CoA synthetase-like"/>
    <property type="match status" value="1"/>
</dbReference>
<dbReference type="Gene3D" id="3.30.300.30">
    <property type="match status" value="1"/>
</dbReference>
<dbReference type="AlphaFoldDB" id="A0A641AS61"/>
<evidence type="ECO:0000259" key="3">
    <source>
        <dbReference type="Pfam" id="PF00501"/>
    </source>
</evidence>
<feature type="domain" description="AMP-binding enzyme C-terminal" evidence="4">
    <location>
        <begin position="436"/>
        <end position="510"/>
    </location>
</feature>
<dbReference type="InterPro" id="IPR025110">
    <property type="entry name" value="AMP-bd_C"/>
</dbReference>
<dbReference type="RefSeq" id="WP_129179855.1">
    <property type="nucleotide sequence ID" value="NZ_JAGIOG010000001.1"/>
</dbReference>
<feature type="domain" description="AMP-dependent synthetase/ligase" evidence="3">
    <location>
        <begin position="22"/>
        <end position="386"/>
    </location>
</feature>
<dbReference type="Proteomes" id="UP001515100">
    <property type="component" value="Unassembled WGS sequence"/>
</dbReference>
<dbReference type="GO" id="GO:0031956">
    <property type="term" value="F:medium-chain fatty acid-CoA ligase activity"/>
    <property type="evidence" value="ECO:0007669"/>
    <property type="project" value="TreeGrafter"/>
</dbReference>
<dbReference type="InterPro" id="IPR042099">
    <property type="entry name" value="ANL_N_sf"/>
</dbReference>
<evidence type="ECO:0000256" key="2">
    <source>
        <dbReference type="ARBA" id="ARBA00022598"/>
    </source>
</evidence>
<dbReference type="GO" id="GO:0006631">
    <property type="term" value="P:fatty acid metabolic process"/>
    <property type="evidence" value="ECO:0007669"/>
    <property type="project" value="TreeGrafter"/>
</dbReference>
<evidence type="ECO:0000256" key="1">
    <source>
        <dbReference type="ARBA" id="ARBA00006432"/>
    </source>
</evidence>
<dbReference type="PANTHER" id="PTHR43201:SF5">
    <property type="entry name" value="MEDIUM-CHAIN ACYL-COA LIGASE ACSF2, MITOCHONDRIAL"/>
    <property type="match status" value="1"/>
</dbReference>
<comment type="caution">
    <text evidence="5">The sequence shown here is derived from an EMBL/GenBank/DDBJ whole genome shotgun (WGS) entry which is preliminary data.</text>
</comment>
<organism evidence="5 6">
    <name type="scientific">Aeromicrobium fastidiosum</name>
    <dbReference type="NCBI Taxonomy" id="52699"/>
    <lineage>
        <taxon>Bacteria</taxon>
        <taxon>Bacillati</taxon>
        <taxon>Actinomycetota</taxon>
        <taxon>Actinomycetes</taxon>
        <taxon>Propionibacteriales</taxon>
        <taxon>Nocardioidaceae</taxon>
        <taxon>Aeromicrobium</taxon>
    </lineage>
</organism>
<dbReference type="InterPro" id="IPR020845">
    <property type="entry name" value="AMP-binding_CS"/>
</dbReference>
<comment type="similarity">
    <text evidence="1">Belongs to the ATP-dependent AMP-binding enzyme family.</text>
</comment>
<proteinExistence type="inferred from homology"/>
<dbReference type="Pfam" id="PF13193">
    <property type="entry name" value="AMP-binding_C"/>
    <property type="match status" value="1"/>
</dbReference>
<keyword evidence="2 5" id="KW-0436">Ligase</keyword>
<dbReference type="Pfam" id="PF00501">
    <property type="entry name" value="AMP-binding"/>
    <property type="match status" value="1"/>
</dbReference>
<evidence type="ECO:0000259" key="4">
    <source>
        <dbReference type="Pfam" id="PF13193"/>
    </source>
</evidence>
<sequence length="547" mass="58501">MNSAGPHDAGAVFDQPVGELLRRRAGELSDRPYLTVVGRSFTFAEMDARVDEVAAGLQALGVTKGDRVATISTNRSEAVLIFYAVTRLGAILVSLNPFLKGSFLAFQLGHAAPKVVVSDAQGVAALATVIDEVPSLEVCVALDADDGVELAASRLVPFDDLAGLGTDLDLPDVSATDVALIVYTSGTTGNPKGCALSHGYLQCAAQGFLDALEVGPDDVIYGTMPMYHVGVLCHTILGSLMTGIPATLDAHFSARTFIARAEEIGATVTYGVGAHGASLMALPPSPDDRKHRLRTLMVAPMTPATQEEFHERFGIDPLAEIFGQTECIPVSMTPLSGERDRGGAGLPAPQIDVILLDDDDRPVADGEVGEICFRPRHRFAMFSGYWNNPEATLAATSSLWFHSGDLGRIRPSGQVQFVDRKKDSMRRRGENISSAEVEGAILRHPKVADVAVHGVPSELTEEDVKACIILKPGVEVTPEELFAFFQSSMPYYAVPRYVELFDDLPRSAVGRVTKAVLRARPAVGDTGWDLEAMGFSVDRADRRTVAG</sequence>
<reference evidence="5" key="1">
    <citation type="submission" date="2019-09" db="EMBL/GenBank/DDBJ databases">
        <authorList>
            <person name="Li J."/>
        </authorList>
    </citation>
    <scope>NUCLEOTIDE SEQUENCE [LARGE SCALE GENOMIC DNA]</scope>
    <source>
        <strain evidence="5">NRBC 14897</strain>
    </source>
</reference>
<dbReference type="OrthoDB" id="9803968at2"/>
<dbReference type="InterPro" id="IPR045851">
    <property type="entry name" value="AMP-bd_C_sf"/>
</dbReference>
<dbReference type="PROSITE" id="PS00455">
    <property type="entry name" value="AMP_BINDING"/>
    <property type="match status" value="1"/>
</dbReference>
<evidence type="ECO:0000313" key="5">
    <source>
        <dbReference type="EMBL" id="KAA1379901.1"/>
    </source>
</evidence>
<accession>A0A641AS61</accession>
<dbReference type="EMBL" id="SDPP02000001">
    <property type="protein sequence ID" value="KAA1379901.1"/>
    <property type="molecule type" value="Genomic_DNA"/>
</dbReference>